<sequence length="743" mass="82604">MLMLPVHLFVAMSTHSGILGLLALFIPLAFFYGWAEHSAPWLWLILTVFIQLRGLADLGADVYLLIELMVTSKKPRMSTCGASTLHVWSDGGNEIKSLSIPGLIMGKDERRLSTFSFDWATDLGLCQEDLWLNVFEGKVNSAVELFLLLDVIISSIPLGIVAALELNVEVYAQGAGHVFSEHMKRFYLWIRSEETKAQGARADRMLLKPWLTIDMNFSGAELIERGRLILQYLEGHQSAFIFIYFLLTKREGWQVVLPHRMRGMQLQLYHFLTCILVVCSTVVYVSPPDLTDAFLNNINATSQLILNLSEGHYLINDTFNYVGSNTKDLVIVGVGPSTIIMGGSESAIQKCLTNTLSDAILYKLGNFSINNVTLISTAIGDENSLFYLHDTSLSLSNIHFTGTHSCTLYIYCPEFCIVEGSQLYSNSSITSFNKAEIFTDYHVNVTLSQVYGTQNGTFFRATSAGDITITDSSSYNNDNMNSRYGAILLSRCEYGIFTIQSCNFSGSNFAAISFEGGNAHGAPIAAIISNSNFESMWGGFNGVIYINDPLAFSATIRNSHFHNINKSSVDGVNQYSCIICYFGQRSNLLIENSTFTNNTANDAIVSSFINPNTESIRYYPNATYRNLIIKDNHSPFVTETIVFASTLMENVSITFPSDLKTVQCGALNVTQTLYNFTADLRLTNVDIENGKTDAWCVDGTYRDVTAQNVTMAVGDQGRFLIPHHRTLELITGNNIKIDSWPRF</sequence>
<gene>
    <name evidence="2" type="ORF">PROFUN_13348</name>
</gene>
<keyword evidence="1" id="KW-0812">Transmembrane</keyword>
<feature type="transmembrane region" description="Helical" evidence="1">
    <location>
        <begin position="268"/>
        <end position="286"/>
    </location>
</feature>
<evidence type="ECO:0000313" key="3">
    <source>
        <dbReference type="Proteomes" id="UP000241769"/>
    </source>
</evidence>
<comment type="caution">
    <text evidence="2">The sequence shown here is derived from an EMBL/GenBank/DDBJ whole genome shotgun (WGS) entry which is preliminary data.</text>
</comment>
<dbReference type="EMBL" id="MDYQ01000209">
    <property type="protein sequence ID" value="PRP78709.1"/>
    <property type="molecule type" value="Genomic_DNA"/>
</dbReference>
<dbReference type="InterPro" id="IPR011050">
    <property type="entry name" value="Pectin_lyase_fold/virulence"/>
</dbReference>
<keyword evidence="3" id="KW-1185">Reference proteome</keyword>
<evidence type="ECO:0000313" key="2">
    <source>
        <dbReference type="EMBL" id="PRP78709.1"/>
    </source>
</evidence>
<dbReference type="Proteomes" id="UP000241769">
    <property type="component" value="Unassembled WGS sequence"/>
</dbReference>
<feature type="transmembrane region" description="Helical" evidence="1">
    <location>
        <begin position="41"/>
        <end position="66"/>
    </location>
</feature>
<evidence type="ECO:0000256" key="1">
    <source>
        <dbReference type="SAM" id="Phobius"/>
    </source>
</evidence>
<protein>
    <recommendedName>
        <fullName evidence="4">Adhesin-like protein</fullName>
    </recommendedName>
</protein>
<reference evidence="2 3" key="1">
    <citation type="journal article" date="2018" name="Genome Biol. Evol.">
        <title>Multiple Roots of Fruiting Body Formation in Amoebozoa.</title>
        <authorList>
            <person name="Hillmann F."/>
            <person name="Forbes G."/>
            <person name="Novohradska S."/>
            <person name="Ferling I."/>
            <person name="Riege K."/>
            <person name="Groth M."/>
            <person name="Westermann M."/>
            <person name="Marz M."/>
            <person name="Spaller T."/>
            <person name="Winckler T."/>
            <person name="Schaap P."/>
            <person name="Glockner G."/>
        </authorList>
    </citation>
    <scope>NUCLEOTIDE SEQUENCE [LARGE SCALE GENOMIC DNA]</scope>
    <source>
        <strain evidence="2 3">Jena</strain>
    </source>
</reference>
<dbReference type="SUPFAM" id="SSF51126">
    <property type="entry name" value="Pectin lyase-like"/>
    <property type="match status" value="1"/>
</dbReference>
<accession>A0A2P6N426</accession>
<keyword evidence="1" id="KW-1133">Transmembrane helix</keyword>
<dbReference type="AlphaFoldDB" id="A0A2P6N426"/>
<keyword evidence="1" id="KW-0472">Membrane</keyword>
<proteinExistence type="predicted"/>
<evidence type="ECO:0008006" key="4">
    <source>
        <dbReference type="Google" id="ProtNLM"/>
    </source>
</evidence>
<name>A0A2P6N426_9EUKA</name>
<feature type="transmembrane region" description="Helical" evidence="1">
    <location>
        <begin position="12"/>
        <end position="35"/>
    </location>
</feature>
<organism evidence="2 3">
    <name type="scientific">Planoprotostelium fungivorum</name>
    <dbReference type="NCBI Taxonomy" id="1890364"/>
    <lineage>
        <taxon>Eukaryota</taxon>
        <taxon>Amoebozoa</taxon>
        <taxon>Evosea</taxon>
        <taxon>Variosea</taxon>
        <taxon>Cavosteliida</taxon>
        <taxon>Cavosteliaceae</taxon>
        <taxon>Planoprotostelium</taxon>
    </lineage>
</organism>
<dbReference type="InParanoid" id="A0A2P6N426"/>